<accession>A0A7J7G5Q9</accession>
<feature type="compositionally biased region" description="Basic residues" evidence="1">
    <location>
        <begin position="18"/>
        <end position="36"/>
    </location>
</feature>
<keyword evidence="3" id="KW-1185">Reference proteome</keyword>
<reference evidence="3" key="1">
    <citation type="journal article" date="2020" name="Nat. Commun.">
        <title>Genome assembly of wild tea tree DASZ reveals pedigree and selection history of tea varieties.</title>
        <authorList>
            <person name="Zhang W."/>
            <person name="Zhang Y."/>
            <person name="Qiu H."/>
            <person name="Guo Y."/>
            <person name="Wan H."/>
            <person name="Zhang X."/>
            <person name="Scossa F."/>
            <person name="Alseekh S."/>
            <person name="Zhang Q."/>
            <person name="Wang P."/>
            <person name="Xu L."/>
            <person name="Schmidt M.H."/>
            <person name="Jia X."/>
            <person name="Li D."/>
            <person name="Zhu A."/>
            <person name="Guo F."/>
            <person name="Chen W."/>
            <person name="Ni D."/>
            <person name="Usadel B."/>
            <person name="Fernie A.R."/>
            <person name="Wen W."/>
        </authorList>
    </citation>
    <scope>NUCLEOTIDE SEQUENCE [LARGE SCALE GENOMIC DNA]</scope>
    <source>
        <strain evidence="3">cv. G240</strain>
    </source>
</reference>
<evidence type="ECO:0000256" key="1">
    <source>
        <dbReference type="SAM" id="MobiDB-lite"/>
    </source>
</evidence>
<organism evidence="2 3">
    <name type="scientific">Camellia sinensis</name>
    <name type="common">Tea plant</name>
    <name type="synonym">Thea sinensis</name>
    <dbReference type="NCBI Taxonomy" id="4442"/>
    <lineage>
        <taxon>Eukaryota</taxon>
        <taxon>Viridiplantae</taxon>
        <taxon>Streptophyta</taxon>
        <taxon>Embryophyta</taxon>
        <taxon>Tracheophyta</taxon>
        <taxon>Spermatophyta</taxon>
        <taxon>Magnoliopsida</taxon>
        <taxon>eudicotyledons</taxon>
        <taxon>Gunneridae</taxon>
        <taxon>Pentapetalae</taxon>
        <taxon>asterids</taxon>
        <taxon>Ericales</taxon>
        <taxon>Theaceae</taxon>
        <taxon>Camellia</taxon>
    </lineage>
</organism>
<feature type="region of interest" description="Disordered" evidence="1">
    <location>
        <begin position="1"/>
        <end position="54"/>
    </location>
</feature>
<evidence type="ECO:0000313" key="2">
    <source>
        <dbReference type="EMBL" id="KAF5934674.1"/>
    </source>
</evidence>
<evidence type="ECO:0000313" key="3">
    <source>
        <dbReference type="Proteomes" id="UP000593564"/>
    </source>
</evidence>
<dbReference type="EMBL" id="JACBKZ010000014">
    <property type="protein sequence ID" value="KAF5934674.1"/>
    <property type="molecule type" value="Genomic_DNA"/>
</dbReference>
<proteinExistence type="predicted"/>
<name>A0A7J7G5Q9_CAMSI</name>
<protein>
    <submittedName>
        <fullName evidence="2">Uncharacterized protein</fullName>
    </submittedName>
</protein>
<sequence length="76" mass="8312">MVSSVGRVREEVTSVTRTVHKHSRPSKRWRRAHAHSQTRSLSSTGISSSSVGGSSEVRALNQVQSWETAVCFTCGL</sequence>
<dbReference type="AlphaFoldDB" id="A0A7J7G5Q9"/>
<dbReference type="Proteomes" id="UP000593564">
    <property type="component" value="Unassembled WGS sequence"/>
</dbReference>
<reference evidence="2 3" key="2">
    <citation type="submission" date="2020-07" db="EMBL/GenBank/DDBJ databases">
        <title>Genome assembly of wild tea tree DASZ reveals pedigree and selection history of tea varieties.</title>
        <authorList>
            <person name="Zhang W."/>
        </authorList>
    </citation>
    <scope>NUCLEOTIDE SEQUENCE [LARGE SCALE GENOMIC DNA]</scope>
    <source>
        <strain evidence="3">cv. G240</strain>
        <tissue evidence="2">Leaf</tissue>
    </source>
</reference>
<feature type="compositionally biased region" description="Low complexity" evidence="1">
    <location>
        <begin position="40"/>
        <end position="54"/>
    </location>
</feature>
<comment type="caution">
    <text evidence="2">The sequence shown here is derived from an EMBL/GenBank/DDBJ whole genome shotgun (WGS) entry which is preliminary data.</text>
</comment>
<gene>
    <name evidence="2" type="ORF">HYC85_030845</name>
</gene>